<dbReference type="Proteomes" id="UP000095746">
    <property type="component" value="Unassembled WGS sequence"/>
</dbReference>
<evidence type="ECO:0000256" key="3">
    <source>
        <dbReference type="ARBA" id="ARBA00022553"/>
    </source>
</evidence>
<sequence>MRMTGHAGFDKPQDCSVTVTLRDAGGVEIFLQSKQEKLFGGAVRSCAESCLEELGVENALVEIQDYGCLDFAIRARLKTAVRRARGAEHG</sequence>
<dbReference type="NCBIfam" id="NF009726">
    <property type="entry name" value="PRK13253.1"/>
    <property type="match status" value="1"/>
</dbReference>
<dbReference type="GO" id="GO:0005737">
    <property type="term" value="C:cytoplasm"/>
    <property type="evidence" value="ECO:0007669"/>
    <property type="project" value="UniProtKB-SubCell"/>
</dbReference>
<reference evidence="4 5" key="1">
    <citation type="submission" date="2015-09" db="EMBL/GenBank/DDBJ databases">
        <authorList>
            <consortium name="Pathogen Informatics"/>
        </authorList>
    </citation>
    <scope>NUCLEOTIDE SEQUENCE [LARGE SCALE GENOMIC DNA]</scope>
    <source>
        <strain evidence="4 5">2789STDY5608854</strain>
    </source>
</reference>
<evidence type="ECO:0000313" key="5">
    <source>
        <dbReference type="Proteomes" id="UP000095746"/>
    </source>
</evidence>
<keyword evidence="3" id="KW-0597">Phosphoprotein</keyword>
<dbReference type="InterPro" id="IPR023439">
    <property type="entry name" value="Mal_deCO2ase/Cit_lyase_ACP"/>
</dbReference>
<proteinExistence type="predicted"/>
<keyword evidence="4" id="KW-0456">Lyase</keyword>
<accession>A0A174D7H2</accession>
<keyword evidence="2" id="KW-0963">Cytoplasm</keyword>
<protein>
    <submittedName>
        <fullName evidence="4">Citrate lyase subunit gamma</fullName>
    </submittedName>
</protein>
<evidence type="ECO:0000256" key="2">
    <source>
        <dbReference type="ARBA" id="ARBA00022490"/>
    </source>
</evidence>
<dbReference type="RefSeq" id="WP_051381882.1">
    <property type="nucleotide sequence ID" value="NZ_JADNAN010000071.1"/>
</dbReference>
<name>A0A174D7H2_FLAPL</name>
<evidence type="ECO:0000313" key="4">
    <source>
        <dbReference type="EMBL" id="CUO20005.1"/>
    </source>
</evidence>
<evidence type="ECO:0000256" key="1">
    <source>
        <dbReference type="ARBA" id="ARBA00004496"/>
    </source>
</evidence>
<dbReference type="EMBL" id="CYZT01000057">
    <property type="protein sequence ID" value="CUO20005.1"/>
    <property type="molecule type" value="Genomic_DNA"/>
</dbReference>
<dbReference type="Pfam" id="PF06857">
    <property type="entry name" value="ACP"/>
    <property type="match status" value="1"/>
</dbReference>
<gene>
    <name evidence="4" type="ORF">ERS852411_01131</name>
</gene>
<dbReference type="AlphaFoldDB" id="A0A174D7H2"/>
<organism evidence="4 5">
    <name type="scientific">Flavonifractor plautii</name>
    <name type="common">Fusobacterium plautii</name>
    <dbReference type="NCBI Taxonomy" id="292800"/>
    <lineage>
        <taxon>Bacteria</taxon>
        <taxon>Bacillati</taxon>
        <taxon>Bacillota</taxon>
        <taxon>Clostridia</taxon>
        <taxon>Eubacteriales</taxon>
        <taxon>Oscillospiraceae</taxon>
        <taxon>Flavonifractor</taxon>
    </lineage>
</organism>
<dbReference type="GO" id="GO:0016829">
    <property type="term" value="F:lyase activity"/>
    <property type="evidence" value="ECO:0007669"/>
    <property type="project" value="UniProtKB-KW"/>
</dbReference>
<comment type="subcellular location">
    <subcellularLocation>
        <location evidence="1">Cytoplasm</location>
    </subcellularLocation>
</comment>